<evidence type="ECO:0000313" key="3">
    <source>
        <dbReference type="Proteomes" id="UP001139193"/>
    </source>
</evidence>
<proteinExistence type="predicted"/>
<accession>A0A9X2AI73</accession>
<name>A0A9X2AI73_9BACT</name>
<dbReference type="InterPro" id="IPR036188">
    <property type="entry name" value="FAD/NAD-bd_sf"/>
</dbReference>
<dbReference type="PANTHER" id="PTHR43539">
    <property type="entry name" value="FLAVIN-BINDING MONOOXYGENASE-LIKE PROTEIN (AFU_ORTHOLOGUE AFUA_4G09220)"/>
    <property type="match status" value="1"/>
</dbReference>
<evidence type="ECO:0000313" key="2">
    <source>
        <dbReference type="EMBL" id="MCI1189668.1"/>
    </source>
</evidence>
<dbReference type="InterPro" id="IPR050982">
    <property type="entry name" value="Auxin_biosynth/cation_transpt"/>
</dbReference>
<dbReference type="PANTHER" id="PTHR43539:SF78">
    <property type="entry name" value="FLAVIN-CONTAINING MONOOXYGENASE"/>
    <property type="match status" value="1"/>
</dbReference>
<evidence type="ECO:0000256" key="1">
    <source>
        <dbReference type="ARBA" id="ARBA00023002"/>
    </source>
</evidence>
<dbReference type="EMBL" id="JALBGC010000006">
    <property type="protein sequence ID" value="MCI1189668.1"/>
    <property type="molecule type" value="Genomic_DNA"/>
</dbReference>
<protein>
    <submittedName>
        <fullName evidence="2">ArsO family NAD(P)H-dependent flavin-containing monooxygenase</fullName>
    </submittedName>
</protein>
<comment type="caution">
    <text evidence="2">The sequence shown here is derived from an EMBL/GenBank/DDBJ whole genome shotgun (WGS) entry which is preliminary data.</text>
</comment>
<dbReference type="Proteomes" id="UP001139193">
    <property type="component" value="Unassembled WGS sequence"/>
</dbReference>
<dbReference type="GO" id="GO:0004497">
    <property type="term" value="F:monooxygenase activity"/>
    <property type="evidence" value="ECO:0007669"/>
    <property type="project" value="UniProtKB-KW"/>
</dbReference>
<dbReference type="GO" id="GO:0050660">
    <property type="term" value="F:flavin adenine dinucleotide binding"/>
    <property type="evidence" value="ECO:0007669"/>
    <property type="project" value="TreeGrafter"/>
</dbReference>
<dbReference type="NCBIfam" id="NF040505">
    <property type="entry name" value="ArsO_flavin_mono"/>
    <property type="match status" value="1"/>
</dbReference>
<dbReference type="Gene3D" id="3.50.50.60">
    <property type="entry name" value="FAD/NAD(P)-binding domain"/>
    <property type="match status" value="1"/>
</dbReference>
<organism evidence="2 3">
    <name type="scientific">Hymenobacter cyanobacteriorum</name>
    <dbReference type="NCBI Taxonomy" id="2926463"/>
    <lineage>
        <taxon>Bacteria</taxon>
        <taxon>Pseudomonadati</taxon>
        <taxon>Bacteroidota</taxon>
        <taxon>Cytophagia</taxon>
        <taxon>Cytophagales</taxon>
        <taxon>Hymenobacteraceae</taxon>
        <taxon>Hymenobacter</taxon>
    </lineage>
</organism>
<dbReference type="PRINTS" id="PR00469">
    <property type="entry name" value="PNDRDTASEII"/>
</dbReference>
<sequence length="367" mass="38988">MNPAPLLVPHDFSTDVLVIGAGQSGLAVGYYLRRAGLAFELLDDQAGPGGAWPHGWASLRLFSPADASSLPGWLMPRPAEAGFPARDAVIDYLTLYEQRYALPVRRPVRVAAVHRSGPGFAVQTDTRTRQARAVVCASGSWSNPFVPAYPGQKDFGGVQLHSAHYRDAAPFAGQRVLVVGGGNSGAQVLAEVSREAHTTWVTEKEPRFLPDDVDGRVLFSQATQRYHAQAGAAPAPPPSLGDVVMVDPVKEARSRGALGSVRPFARFTRTGVVWADGREEAVDAVIWCTGFRPALPFLANLGVMEPDGRVATAGTRATALPGLWLVGYGSWTGFASATLIGVGRSARATVDEIQAFLAPEAVTPVEE</sequence>
<gene>
    <name evidence="2" type="ORF">MON38_19780</name>
</gene>
<keyword evidence="2" id="KW-0503">Monooxygenase</keyword>
<keyword evidence="1" id="KW-0560">Oxidoreductase</keyword>
<dbReference type="Pfam" id="PF13738">
    <property type="entry name" value="Pyr_redox_3"/>
    <property type="match status" value="1"/>
</dbReference>
<dbReference type="PRINTS" id="PR00368">
    <property type="entry name" value="FADPNR"/>
</dbReference>
<dbReference type="AlphaFoldDB" id="A0A9X2AI73"/>
<dbReference type="RefSeq" id="WP_241937882.1">
    <property type="nucleotide sequence ID" value="NZ_JALBGC010000006.1"/>
</dbReference>
<dbReference type="SUPFAM" id="SSF51905">
    <property type="entry name" value="FAD/NAD(P)-binding domain"/>
    <property type="match status" value="2"/>
</dbReference>
<keyword evidence="3" id="KW-1185">Reference proteome</keyword>
<reference evidence="2" key="1">
    <citation type="submission" date="2022-03" db="EMBL/GenBank/DDBJ databases">
        <title>Bacterial whole genome sequence for Hymenobacter sp. DH14.</title>
        <authorList>
            <person name="Le V."/>
        </authorList>
    </citation>
    <scope>NUCLEOTIDE SEQUENCE</scope>
    <source>
        <strain evidence="2">DH14</strain>
    </source>
</reference>